<evidence type="ECO:0008006" key="3">
    <source>
        <dbReference type="Google" id="ProtNLM"/>
    </source>
</evidence>
<keyword evidence="2" id="KW-1185">Reference proteome</keyword>
<accession>A0ABP0NL35</accession>
<organism evidence="1 2">
    <name type="scientific">Durusdinium trenchii</name>
    <dbReference type="NCBI Taxonomy" id="1381693"/>
    <lineage>
        <taxon>Eukaryota</taxon>
        <taxon>Sar</taxon>
        <taxon>Alveolata</taxon>
        <taxon>Dinophyceae</taxon>
        <taxon>Suessiales</taxon>
        <taxon>Symbiodiniaceae</taxon>
        <taxon>Durusdinium</taxon>
    </lineage>
</organism>
<evidence type="ECO:0000313" key="1">
    <source>
        <dbReference type="EMBL" id="CAK9064480.1"/>
    </source>
</evidence>
<dbReference type="Proteomes" id="UP001642484">
    <property type="component" value="Unassembled WGS sequence"/>
</dbReference>
<reference evidence="1 2" key="1">
    <citation type="submission" date="2024-02" db="EMBL/GenBank/DDBJ databases">
        <authorList>
            <person name="Chen Y."/>
            <person name="Shah S."/>
            <person name="Dougan E. K."/>
            <person name="Thang M."/>
            <person name="Chan C."/>
        </authorList>
    </citation>
    <scope>NUCLEOTIDE SEQUENCE [LARGE SCALE GENOMIC DNA]</scope>
</reference>
<evidence type="ECO:0000313" key="2">
    <source>
        <dbReference type="Proteomes" id="UP001642484"/>
    </source>
</evidence>
<protein>
    <recommendedName>
        <fullName evidence="3">Nucleotide-diphospho-sugar transferase domain-containing protein</fullName>
    </recommendedName>
</protein>
<name>A0ABP0NL35_9DINO</name>
<comment type="caution">
    <text evidence="1">The sequence shown here is derived from an EMBL/GenBank/DDBJ whole genome shotgun (WGS) entry which is preliminary data.</text>
</comment>
<proteinExistence type="predicted"/>
<dbReference type="EMBL" id="CAXAMN010021917">
    <property type="protein sequence ID" value="CAK9064480.1"/>
    <property type="molecule type" value="Genomic_DNA"/>
</dbReference>
<gene>
    <name evidence="1" type="ORF">CCMP2556_LOCUS31689</name>
</gene>
<sequence>MQWCGPGGPREQLLWDASTGLALPTRTLFVTLLLHPRELPLFSSWKCHAERLNVTFLAASSHRGAHRAMCQESSFEAGFVPGPLGSSPNRLWLLSRLLEELSPWNFFYLSLDAVFLHPFSGWHFQEDLVAIAGTSAEMPDEREHFSTFFASAIWLRSLQAVAALLHQVSDEPQLLGSGSFLEESLALQRTLSSTQAAGLGGFTVAWVQASDTLISYGREFSIPKQVQAMRHHGHWFRADGEYAALAGDWELFYSNGFRTVYHIMDTGEVTASSSDGQGEGMLEVLFAGRFSHRLQGIHRGGVWERFRLARPNQMQLQHWQRADGDQDVLVAVARGFRRWMPPPAGCGCPGPSRWNTLNSCATAVAAVSNEQRNLSQVSPEALSTRPRSLHSLHRAWEVPLGRGGGFGSKLQIAVAVAAKLLRKPHVTGLEFIGHLGRYTNNSACTGLRHLPEERLELFVPTLPTTFRTSTRLDLRKGASGNSMAAKPMDRVLLSALLA</sequence>